<comment type="caution">
    <text evidence="4">The sequence shown here is derived from an EMBL/GenBank/DDBJ whole genome shotgun (WGS) entry which is preliminary data.</text>
</comment>
<protein>
    <submittedName>
        <fullName evidence="4">NAD(P)H-dependent oxidoreductase</fullName>
        <ecNumber evidence="4">1.-.-.-</ecNumber>
    </submittedName>
</protein>
<evidence type="ECO:0000259" key="3">
    <source>
        <dbReference type="Pfam" id="PF02525"/>
    </source>
</evidence>
<feature type="domain" description="Flavodoxin-like fold" evidence="3">
    <location>
        <begin position="1"/>
        <end position="175"/>
    </location>
</feature>
<organism evidence="4 5">
    <name type="scientific">Bosea rubneri</name>
    <dbReference type="NCBI Taxonomy" id="3075434"/>
    <lineage>
        <taxon>Bacteria</taxon>
        <taxon>Pseudomonadati</taxon>
        <taxon>Pseudomonadota</taxon>
        <taxon>Alphaproteobacteria</taxon>
        <taxon>Hyphomicrobiales</taxon>
        <taxon>Boseaceae</taxon>
        <taxon>Bosea</taxon>
    </lineage>
</organism>
<reference evidence="4 5" key="1">
    <citation type="submission" date="2023-09" db="EMBL/GenBank/DDBJ databases">
        <title>Whole genome shotgun sequencing (WGS) of Bosea sp. ZW T0_25, isolated from stored onions (Allium cepa).</title>
        <authorList>
            <person name="Stoll D.A."/>
            <person name="Huch M."/>
        </authorList>
    </citation>
    <scope>NUCLEOTIDE SEQUENCE [LARGE SCALE GENOMIC DNA]</scope>
    <source>
        <strain evidence="4 5">ZW T0_25</strain>
    </source>
</reference>
<dbReference type="Proteomes" id="UP001254257">
    <property type="component" value="Unassembled WGS sequence"/>
</dbReference>
<keyword evidence="5" id="KW-1185">Reference proteome</keyword>
<dbReference type="RefSeq" id="WP_316021537.1">
    <property type="nucleotide sequence ID" value="NZ_JAWDID010000090.1"/>
</dbReference>
<dbReference type="SUPFAM" id="SSF52218">
    <property type="entry name" value="Flavoproteins"/>
    <property type="match status" value="1"/>
</dbReference>
<dbReference type="PANTHER" id="PTHR10204">
    <property type="entry name" value="NAD P H OXIDOREDUCTASE-RELATED"/>
    <property type="match status" value="1"/>
</dbReference>
<evidence type="ECO:0000256" key="2">
    <source>
        <dbReference type="ARBA" id="ARBA00023002"/>
    </source>
</evidence>
<proteinExistence type="inferred from homology"/>
<keyword evidence="2 4" id="KW-0560">Oxidoreductase</keyword>
<dbReference type="InterPro" id="IPR051545">
    <property type="entry name" value="NAD(P)H_dehydrogenase_qn"/>
</dbReference>
<evidence type="ECO:0000256" key="1">
    <source>
        <dbReference type="ARBA" id="ARBA00006252"/>
    </source>
</evidence>
<evidence type="ECO:0000313" key="4">
    <source>
        <dbReference type="EMBL" id="MDU0343842.1"/>
    </source>
</evidence>
<name>A0ABU3SHH1_9HYPH</name>
<dbReference type="PANTHER" id="PTHR10204:SF34">
    <property type="entry name" value="NAD(P)H DEHYDROGENASE [QUINONE] 1 ISOFORM 1"/>
    <property type="match status" value="1"/>
</dbReference>
<gene>
    <name evidence="4" type="ORF">RKE40_28510</name>
</gene>
<keyword evidence="4" id="KW-0378">Hydrolase</keyword>
<dbReference type="GO" id="GO:0016787">
    <property type="term" value="F:hydrolase activity"/>
    <property type="evidence" value="ECO:0007669"/>
    <property type="project" value="UniProtKB-KW"/>
</dbReference>
<evidence type="ECO:0000313" key="5">
    <source>
        <dbReference type="Proteomes" id="UP001254257"/>
    </source>
</evidence>
<comment type="similarity">
    <text evidence="1">Belongs to the NAD(P)H dehydrogenase (quinone) family.</text>
</comment>
<dbReference type="EC" id="1.-.-.-" evidence="4"/>
<dbReference type="InterPro" id="IPR029039">
    <property type="entry name" value="Flavoprotein-like_sf"/>
</dbReference>
<dbReference type="InterPro" id="IPR003680">
    <property type="entry name" value="Flavodoxin_fold"/>
</dbReference>
<dbReference type="Pfam" id="PF02525">
    <property type="entry name" value="Flavodoxin_2"/>
    <property type="match status" value="1"/>
</dbReference>
<sequence length="200" mass="21645">MHALVVVAHPDPASLSQAVTQALAEGVSSAGHSVEIADLAKEAFDPRFSLSDLAVHRREIAQPADIAFEQARIDRADALVLVYPVYWWSMPALMKGWIERVFANGWAYDEGADQKTVKKLGHLPIHLVGIGGATMRTYERHGYLSAMKTQIEHGIFGYCGAPVVTSELLLPVPEMSEHLDTARALGSKVFEAANEAAVAA</sequence>
<dbReference type="EMBL" id="JAWDID010000090">
    <property type="protein sequence ID" value="MDU0343842.1"/>
    <property type="molecule type" value="Genomic_DNA"/>
</dbReference>
<dbReference type="GO" id="GO:0016491">
    <property type="term" value="F:oxidoreductase activity"/>
    <property type="evidence" value="ECO:0007669"/>
    <property type="project" value="UniProtKB-KW"/>
</dbReference>
<accession>A0ABU3SHH1</accession>
<dbReference type="Gene3D" id="3.40.50.360">
    <property type="match status" value="1"/>
</dbReference>